<evidence type="ECO:0000313" key="1">
    <source>
        <dbReference type="EMBL" id="CAI9960894.1"/>
    </source>
</evidence>
<organism evidence="1">
    <name type="scientific">Hexamita inflata</name>
    <dbReference type="NCBI Taxonomy" id="28002"/>
    <lineage>
        <taxon>Eukaryota</taxon>
        <taxon>Metamonada</taxon>
        <taxon>Diplomonadida</taxon>
        <taxon>Hexamitidae</taxon>
        <taxon>Hexamitinae</taxon>
        <taxon>Hexamita</taxon>
    </lineage>
</organism>
<comment type="caution">
    <text evidence="1">The sequence shown here is derived from an EMBL/GenBank/DDBJ whole genome shotgun (WGS) entry which is preliminary data.</text>
</comment>
<evidence type="ECO:0000313" key="2">
    <source>
        <dbReference type="EMBL" id="CAL5995421.1"/>
    </source>
</evidence>
<dbReference type="AlphaFoldDB" id="A0AA86UM70"/>
<dbReference type="EMBL" id="CATOUU010000937">
    <property type="protein sequence ID" value="CAI9960894.1"/>
    <property type="molecule type" value="Genomic_DNA"/>
</dbReference>
<protein>
    <submittedName>
        <fullName evidence="2">Hypothetical_protein</fullName>
    </submittedName>
</protein>
<gene>
    <name evidence="2" type="ORF">HINF_LOCUS14023</name>
    <name evidence="1" type="ORF">HINF_LOCUS48539</name>
</gene>
<reference evidence="2 3" key="2">
    <citation type="submission" date="2024-07" db="EMBL/GenBank/DDBJ databases">
        <authorList>
            <person name="Akdeniz Z."/>
        </authorList>
    </citation>
    <scope>NUCLEOTIDE SEQUENCE [LARGE SCALE GENOMIC DNA]</scope>
</reference>
<keyword evidence="3" id="KW-1185">Reference proteome</keyword>
<accession>A0AA86UM70</accession>
<reference evidence="1" key="1">
    <citation type="submission" date="2023-06" db="EMBL/GenBank/DDBJ databases">
        <authorList>
            <person name="Kurt Z."/>
        </authorList>
    </citation>
    <scope>NUCLEOTIDE SEQUENCE</scope>
</reference>
<sequence>MAWCFPNYLVSKRLQMKLTQSMNSITVLVQFVNFTQTFDLNPTSFCGRHTKLFNPLVGTYGGGGWAFGHCADSQVGRFGFSEGWSGTLCCCSYDIVTFL</sequence>
<proteinExistence type="predicted"/>
<evidence type="ECO:0000313" key="3">
    <source>
        <dbReference type="Proteomes" id="UP001642409"/>
    </source>
</evidence>
<dbReference type="Proteomes" id="UP001642409">
    <property type="component" value="Unassembled WGS sequence"/>
</dbReference>
<dbReference type="EMBL" id="CAXDID020000033">
    <property type="protein sequence ID" value="CAL5995421.1"/>
    <property type="molecule type" value="Genomic_DNA"/>
</dbReference>
<name>A0AA86UM70_9EUKA</name>